<dbReference type="AlphaFoldDB" id="A0A1G9J856"/>
<evidence type="ECO:0000313" key="2">
    <source>
        <dbReference type="EMBL" id="SDL33416.1"/>
    </source>
</evidence>
<accession>A0A1G9J856</accession>
<dbReference type="RefSeq" id="WP_074566280.1">
    <property type="nucleotide sequence ID" value="NZ_FNGX01000001.1"/>
</dbReference>
<name>A0A1G9J856_STREI</name>
<proteinExistence type="predicted"/>
<dbReference type="EMBL" id="FNGX01000001">
    <property type="protein sequence ID" value="SDL33416.1"/>
    <property type="molecule type" value="Genomic_DNA"/>
</dbReference>
<gene>
    <name evidence="2" type="ORF">SAMN05216400_0492</name>
</gene>
<sequence length="206" mass="21894">MKKGCKTTEILLSSLFLLGACSKTEKGTSESSSHAKVIQTSNSTAVKKVVKSSASSYQESVVSTSSITEIEPTVGVAEVVETTQTLPSQSQSISNEDSLDLEQIAYGDFSSLSGTWTNDLGESITLTQDGKVSLSQSQALYQITTNIVKDDVYFGTIYNPDSMTDSAAFIVVPKGVADPFLGEVGTNDRLIVGQCGSASEHPFFKH</sequence>
<feature type="domain" description="DUF6287" evidence="1">
    <location>
        <begin position="98"/>
        <end position="130"/>
    </location>
</feature>
<dbReference type="Pfam" id="PF19804">
    <property type="entry name" value="DUF6287"/>
    <property type="match status" value="1"/>
</dbReference>
<dbReference type="OrthoDB" id="2228380at2"/>
<evidence type="ECO:0000313" key="3">
    <source>
        <dbReference type="Proteomes" id="UP000183162"/>
    </source>
</evidence>
<organism evidence="2 3">
    <name type="scientific">Streptococcus equinus</name>
    <name type="common">Streptococcus bovis</name>
    <dbReference type="NCBI Taxonomy" id="1335"/>
    <lineage>
        <taxon>Bacteria</taxon>
        <taxon>Bacillati</taxon>
        <taxon>Bacillota</taxon>
        <taxon>Bacilli</taxon>
        <taxon>Lactobacillales</taxon>
        <taxon>Streptococcaceae</taxon>
        <taxon>Streptococcus</taxon>
    </lineage>
</organism>
<reference evidence="2 3" key="1">
    <citation type="submission" date="2016-10" db="EMBL/GenBank/DDBJ databases">
        <authorList>
            <person name="de Groot N.N."/>
        </authorList>
    </citation>
    <scope>NUCLEOTIDE SEQUENCE [LARGE SCALE GENOMIC DNA]</scope>
    <source>
        <strain evidence="2 3">Sb09</strain>
    </source>
</reference>
<dbReference type="InterPro" id="IPR046254">
    <property type="entry name" value="DUF6287"/>
</dbReference>
<dbReference type="PROSITE" id="PS51257">
    <property type="entry name" value="PROKAR_LIPOPROTEIN"/>
    <property type="match status" value="1"/>
</dbReference>
<protein>
    <recommendedName>
        <fullName evidence="1">DUF6287 domain-containing protein</fullName>
    </recommendedName>
</protein>
<dbReference type="Proteomes" id="UP000183162">
    <property type="component" value="Unassembled WGS sequence"/>
</dbReference>
<evidence type="ECO:0000259" key="1">
    <source>
        <dbReference type="Pfam" id="PF19804"/>
    </source>
</evidence>